<reference evidence="2 3" key="1">
    <citation type="journal article" date="2019" name="Nat. Ecol. Evol.">
        <title>Megaphylogeny resolves global patterns of mushroom evolution.</title>
        <authorList>
            <person name="Varga T."/>
            <person name="Krizsan K."/>
            <person name="Foldi C."/>
            <person name="Dima B."/>
            <person name="Sanchez-Garcia M."/>
            <person name="Sanchez-Ramirez S."/>
            <person name="Szollosi G.J."/>
            <person name="Szarkandi J.G."/>
            <person name="Papp V."/>
            <person name="Albert L."/>
            <person name="Andreopoulos W."/>
            <person name="Angelini C."/>
            <person name="Antonin V."/>
            <person name="Barry K.W."/>
            <person name="Bougher N.L."/>
            <person name="Buchanan P."/>
            <person name="Buyck B."/>
            <person name="Bense V."/>
            <person name="Catcheside P."/>
            <person name="Chovatia M."/>
            <person name="Cooper J."/>
            <person name="Damon W."/>
            <person name="Desjardin D."/>
            <person name="Finy P."/>
            <person name="Geml J."/>
            <person name="Haridas S."/>
            <person name="Hughes K."/>
            <person name="Justo A."/>
            <person name="Karasinski D."/>
            <person name="Kautmanova I."/>
            <person name="Kiss B."/>
            <person name="Kocsube S."/>
            <person name="Kotiranta H."/>
            <person name="LaButti K.M."/>
            <person name="Lechner B.E."/>
            <person name="Liimatainen K."/>
            <person name="Lipzen A."/>
            <person name="Lukacs Z."/>
            <person name="Mihaltcheva S."/>
            <person name="Morgado L.N."/>
            <person name="Niskanen T."/>
            <person name="Noordeloos M.E."/>
            <person name="Ohm R.A."/>
            <person name="Ortiz-Santana B."/>
            <person name="Ovrebo C."/>
            <person name="Racz N."/>
            <person name="Riley R."/>
            <person name="Savchenko A."/>
            <person name="Shiryaev A."/>
            <person name="Soop K."/>
            <person name="Spirin V."/>
            <person name="Szebenyi C."/>
            <person name="Tomsovsky M."/>
            <person name="Tulloss R.E."/>
            <person name="Uehling J."/>
            <person name="Grigoriev I.V."/>
            <person name="Vagvolgyi C."/>
            <person name="Papp T."/>
            <person name="Martin F.M."/>
            <person name="Miettinen O."/>
            <person name="Hibbett D.S."/>
            <person name="Nagy L.G."/>
        </authorList>
    </citation>
    <scope>NUCLEOTIDE SEQUENCE [LARGE SCALE GENOMIC DNA]</scope>
    <source>
        <strain evidence="2 3">HHB13444</strain>
    </source>
</reference>
<dbReference type="Proteomes" id="UP000308197">
    <property type="component" value="Unassembled WGS sequence"/>
</dbReference>
<dbReference type="AlphaFoldDB" id="A0A5C3PDW9"/>
<gene>
    <name evidence="2" type="ORF">K466DRAFT_575975</name>
</gene>
<feature type="compositionally biased region" description="Basic residues" evidence="1">
    <location>
        <begin position="29"/>
        <end position="40"/>
    </location>
</feature>
<dbReference type="InParanoid" id="A0A5C3PDW9"/>
<dbReference type="EMBL" id="ML211166">
    <property type="protein sequence ID" value="TFK87149.1"/>
    <property type="molecule type" value="Genomic_DNA"/>
</dbReference>
<feature type="region of interest" description="Disordered" evidence="1">
    <location>
        <begin position="464"/>
        <end position="519"/>
    </location>
</feature>
<evidence type="ECO:0000313" key="3">
    <source>
        <dbReference type="Proteomes" id="UP000308197"/>
    </source>
</evidence>
<feature type="compositionally biased region" description="Low complexity" evidence="1">
    <location>
        <begin position="468"/>
        <end position="491"/>
    </location>
</feature>
<accession>A0A5C3PDW9</accession>
<proteinExistence type="predicted"/>
<evidence type="ECO:0000313" key="2">
    <source>
        <dbReference type="EMBL" id="TFK87149.1"/>
    </source>
</evidence>
<feature type="compositionally biased region" description="Polar residues" evidence="1">
    <location>
        <begin position="152"/>
        <end position="167"/>
    </location>
</feature>
<organism evidence="2 3">
    <name type="scientific">Polyporus arcularius HHB13444</name>
    <dbReference type="NCBI Taxonomy" id="1314778"/>
    <lineage>
        <taxon>Eukaryota</taxon>
        <taxon>Fungi</taxon>
        <taxon>Dikarya</taxon>
        <taxon>Basidiomycota</taxon>
        <taxon>Agaricomycotina</taxon>
        <taxon>Agaricomycetes</taxon>
        <taxon>Polyporales</taxon>
        <taxon>Polyporaceae</taxon>
        <taxon>Polyporus</taxon>
    </lineage>
</organism>
<feature type="compositionally biased region" description="Low complexity" evidence="1">
    <location>
        <begin position="114"/>
        <end position="123"/>
    </location>
</feature>
<feature type="region of interest" description="Disordered" evidence="1">
    <location>
        <begin position="114"/>
        <end position="173"/>
    </location>
</feature>
<feature type="region of interest" description="Disordered" evidence="1">
    <location>
        <begin position="26"/>
        <end position="84"/>
    </location>
</feature>
<evidence type="ECO:0008006" key="4">
    <source>
        <dbReference type="Google" id="ProtNLM"/>
    </source>
</evidence>
<feature type="region of interest" description="Disordered" evidence="1">
    <location>
        <begin position="358"/>
        <end position="377"/>
    </location>
</feature>
<feature type="compositionally biased region" description="Basic and acidic residues" evidence="1">
    <location>
        <begin position="492"/>
        <end position="508"/>
    </location>
</feature>
<keyword evidence="3" id="KW-1185">Reference proteome</keyword>
<dbReference type="STRING" id="1314778.A0A5C3PDW9"/>
<name>A0A5C3PDW9_9APHY</name>
<feature type="compositionally biased region" description="Basic and acidic residues" evidence="1">
    <location>
        <begin position="41"/>
        <end position="84"/>
    </location>
</feature>
<evidence type="ECO:0000256" key="1">
    <source>
        <dbReference type="SAM" id="MobiDB-lite"/>
    </source>
</evidence>
<protein>
    <recommendedName>
        <fullName evidence="4">BZIP domain-containing protein</fullName>
    </recommendedName>
</protein>
<sequence length="637" mass="69969">MNAFWDFVDWILPPVRIIDDLADPPEHVHRSRSNHHHHSSRKDYDKGKDRERDTGGRRERDRERGRGKSKEPRGSEHEREREQLRQRIQHLERENESLLEQLRATREELSTLSAAAFPAPSSSDRTPQSLSYPASPPDPASIALPISRTHSRASSEASTSQTPVLTQAAQHSAEAALADPRRLRVLYTSLRATYADARQVILSQAEELASLKSFLSKTDDWSGAQLLQALADLNAEILQLAASIADEFAPSLRADTHAPSAAKERDREIVGPALGKEMLKLLEEREHAGDPTLVQFALQAWQVWCVSRVMDAFCYGLPVEVDEALRLIFERMQREEPQPTTSRWRALTYKHARSLLARPRMSSEPPSPDAANPSPFNSAPASIVSTASLPPPLLTLTEANLRGILAILALSGCTDARGLHRDPLRSRFGSALSRISARAERISSVVKEGVLSGLFEVSWVPPCRSPKTASSSRRASASTAAAETTASPTSPEADRGKGKEREWVKEVQRAQSGESQKETEEHWFDWNTMENVYAGYCSEQCRVLCTVELGLAFERRLPEEEKEESVDGDGMVTGSSAARPVAMGGVGVNGVASGGVSVSVSRSASRDAPSDAASESKVVRNLLLKPKVLLESVVDIL</sequence>